<evidence type="ECO:0000256" key="1">
    <source>
        <dbReference type="SAM" id="MobiDB-lite"/>
    </source>
</evidence>
<dbReference type="InterPro" id="IPR027417">
    <property type="entry name" value="P-loop_NTPase"/>
</dbReference>
<accession>A0A2U0UH16</accession>
<gene>
    <name evidence="4" type="ORF">C7379_10573</name>
</gene>
<dbReference type="FunFam" id="3.40.50.300:FF:001498">
    <property type="entry name" value="ATP-dependent DNA helicase"/>
    <property type="match status" value="1"/>
</dbReference>
<dbReference type="EMBL" id="QENY01000005">
    <property type="protein sequence ID" value="PVX56952.1"/>
    <property type="molecule type" value="Genomic_DNA"/>
</dbReference>
<proteinExistence type="predicted"/>
<keyword evidence="4" id="KW-0067">ATP-binding</keyword>
<protein>
    <submittedName>
        <fullName evidence="4">Helicase-like protein</fullName>
    </submittedName>
</protein>
<evidence type="ECO:0000313" key="4">
    <source>
        <dbReference type="EMBL" id="PVX56952.1"/>
    </source>
</evidence>
<evidence type="ECO:0000313" key="5">
    <source>
        <dbReference type="Proteomes" id="UP000245870"/>
    </source>
</evidence>
<dbReference type="InterPro" id="IPR051055">
    <property type="entry name" value="PIF1_helicase"/>
</dbReference>
<dbReference type="Gene3D" id="3.40.50.300">
    <property type="entry name" value="P-loop containing nucleotide triphosphate hydrolases"/>
    <property type="match status" value="2"/>
</dbReference>
<feature type="domain" description="DNA helicase Pif1-like DEAD-box helicase" evidence="2">
    <location>
        <begin position="14"/>
        <end position="209"/>
    </location>
</feature>
<dbReference type="GO" id="GO:0006281">
    <property type="term" value="P:DNA repair"/>
    <property type="evidence" value="ECO:0007669"/>
    <property type="project" value="InterPro"/>
</dbReference>
<dbReference type="Pfam" id="PF14493">
    <property type="entry name" value="HTH_40"/>
    <property type="match status" value="1"/>
</dbReference>
<dbReference type="InterPro" id="IPR029491">
    <property type="entry name" value="Helicase_HTH"/>
</dbReference>
<feature type="compositionally biased region" description="Polar residues" evidence="1">
    <location>
        <begin position="621"/>
        <end position="634"/>
    </location>
</feature>
<evidence type="ECO:0000259" key="2">
    <source>
        <dbReference type="Pfam" id="PF05970"/>
    </source>
</evidence>
<dbReference type="SUPFAM" id="SSF52540">
    <property type="entry name" value="P-loop containing nucleoside triphosphate hydrolases"/>
    <property type="match status" value="2"/>
</dbReference>
<dbReference type="AlphaFoldDB" id="A0A2U0UH16"/>
<dbReference type="GO" id="GO:0000723">
    <property type="term" value="P:telomere maintenance"/>
    <property type="evidence" value="ECO:0007669"/>
    <property type="project" value="InterPro"/>
</dbReference>
<dbReference type="RefSeq" id="WP_116616103.1">
    <property type="nucleotide sequence ID" value="NZ_CAMQYP010000023.1"/>
</dbReference>
<evidence type="ECO:0000259" key="3">
    <source>
        <dbReference type="Pfam" id="PF14493"/>
    </source>
</evidence>
<feature type="region of interest" description="Disordered" evidence="1">
    <location>
        <begin position="605"/>
        <end position="645"/>
    </location>
</feature>
<dbReference type="InterPro" id="IPR010285">
    <property type="entry name" value="DNA_helicase_pif1-like_DEAD"/>
</dbReference>
<keyword evidence="4" id="KW-0347">Helicase</keyword>
<dbReference type="Gene3D" id="2.30.30.940">
    <property type="match status" value="1"/>
</dbReference>
<dbReference type="PANTHER" id="PTHR47642:SF7">
    <property type="entry name" value="ATP-DEPENDENT DNA HELICASE PIF1"/>
    <property type="match status" value="1"/>
</dbReference>
<name>A0A2U0UH16_9BACT</name>
<feature type="domain" description="Helicase Helix-turn-helix" evidence="3">
    <location>
        <begin position="648"/>
        <end position="736"/>
    </location>
</feature>
<dbReference type="CDD" id="cd18809">
    <property type="entry name" value="SF1_C_RecD"/>
    <property type="match status" value="1"/>
</dbReference>
<sequence length="738" mass="83796">MEQNNELATAWEFVEHTGISIFLTGKAGTGKTTFLKAVREHSAKRMIVVAPTGVAAINAGGMTIHSFFQLPLSPYVPGTSIKDRYDFGKEKRRIIRTLDMVVIDEISMVRSDLLDAIDTVLRRYRDHSRPFGGVQLLMIGDLQQLTPVVTPQDEEILRGHYDTPYFFGSKALSQISYVTIQLTQVFRQRDKAFVDLLNHVRDGKLTASDMEMLRSRYQPTFAPMAEDGYIRLTTHNRMADSYNENKLAKLKGESHVYTAKIEGNFPEYSYPADVRLELKPGAQVMFVKNDASGARRYYNGRIGHVVGMDGGKIVVRCTGDPNPIEVEPQEWENAKYVINEKTKVIETQVQGVFRQYPLRLAWAITIHKSQGLTFERAIIDAGRSFASGQVYVALSRCKSLEGLVLASPIHESCIINDHRVSDYIVHQREAAERSVESLSDLKDEYFRFQLLDLFDFGELYQAEQLVYRTLLEYFKGCQSLTTLHGDVVRNIKTSVMDVAYKWQSKMRAMKVDELRENDFLERVKRGAGYFLDAIEAQLSDTIEKTKRAESQNAKGNALMEERFKELWMSYLAKNKVLRKMEEETFDVPRYMMAKQEAMLDAMDVVSPGARSSRPRRRRKNSGTPFGTTDDNGQNGEAERKSKRKKGETYRLTYEMFKQGQTPADIAKERGLTLGTVYGHLGRFVKSGDISADKVIGASKVKAIRHAISQLPEGATIRDVKDACRADITWDEIRLMMIG</sequence>
<keyword evidence="4" id="KW-0547">Nucleotide-binding</keyword>
<dbReference type="GO" id="GO:0003678">
    <property type="term" value="F:DNA helicase activity"/>
    <property type="evidence" value="ECO:0007669"/>
    <property type="project" value="InterPro"/>
</dbReference>
<keyword evidence="5" id="KW-1185">Reference proteome</keyword>
<keyword evidence="4" id="KW-0378">Hydrolase</keyword>
<dbReference type="Proteomes" id="UP000245870">
    <property type="component" value="Unassembled WGS sequence"/>
</dbReference>
<dbReference type="PANTHER" id="PTHR47642">
    <property type="entry name" value="ATP-DEPENDENT DNA HELICASE"/>
    <property type="match status" value="1"/>
</dbReference>
<dbReference type="Pfam" id="PF05970">
    <property type="entry name" value="PIF1"/>
    <property type="match status" value="1"/>
</dbReference>
<organism evidence="4 5">
    <name type="scientific">Hallella colorans</name>
    <dbReference type="NCBI Taxonomy" id="1703337"/>
    <lineage>
        <taxon>Bacteria</taxon>
        <taxon>Pseudomonadati</taxon>
        <taxon>Bacteroidota</taxon>
        <taxon>Bacteroidia</taxon>
        <taxon>Bacteroidales</taxon>
        <taxon>Prevotellaceae</taxon>
        <taxon>Hallella</taxon>
    </lineage>
</organism>
<reference evidence="4 5" key="1">
    <citation type="submission" date="2018-05" db="EMBL/GenBank/DDBJ databases">
        <title>Genomic Encyclopedia of Type Strains, Phase IV (KMG-IV): sequencing the most valuable type-strain genomes for metagenomic binning, comparative biology and taxonomic classification.</title>
        <authorList>
            <person name="Goeker M."/>
        </authorList>
    </citation>
    <scope>NUCLEOTIDE SEQUENCE [LARGE SCALE GENOMIC DNA]</scope>
    <source>
        <strain evidence="4 5">DSM 100333</strain>
    </source>
</reference>
<dbReference type="OrthoDB" id="9763659at2"/>
<comment type="caution">
    <text evidence="4">The sequence shown here is derived from an EMBL/GenBank/DDBJ whole genome shotgun (WGS) entry which is preliminary data.</text>
</comment>